<dbReference type="PANTHER" id="PTHR19961">
    <property type="entry name" value="FIMBRIN/PLASTIN"/>
    <property type="match status" value="1"/>
</dbReference>
<dbReference type="PROSITE" id="PS50021">
    <property type="entry name" value="CH"/>
    <property type="match status" value="1"/>
</dbReference>
<evidence type="ECO:0000256" key="2">
    <source>
        <dbReference type="ARBA" id="ARBA00023203"/>
    </source>
</evidence>
<feature type="non-terminal residue" evidence="5">
    <location>
        <position position="1"/>
    </location>
</feature>
<dbReference type="GO" id="GO:0005737">
    <property type="term" value="C:cytoplasm"/>
    <property type="evidence" value="ECO:0007669"/>
    <property type="project" value="TreeGrafter"/>
</dbReference>
<evidence type="ECO:0000256" key="1">
    <source>
        <dbReference type="ARBA" id="ARBA00022737"/>
    </source>
</evidence>
<dbReference type="Proteomes" id="UP000663844">
    <property type="component" value="Unassembled WGS sequence"/>
</dbReference>
<dbReference type="PANTHER" id="PTHR19961:SF18">
    <property type="entry name" value="FI19014P1"/>
    <property type="match status" value="1"/>
</dbReference>
<reference evidence="5" key="1">
    <citation type="submission" date="2021-02" db="EMBL/GenBank/DDBJ databases">
        <authorList>
            <person name="Nowell W R."/>
        </authorList>
    </citation>
    <scope>NUCLEOTIDE SEQUENCE</scope>
</reference>
<dbReference type="Gene3D" id="1.10.418.10">
    <property type="entry name" value="Calponin-like domain"/>
    <property type="match status" value="1"/>
</dbReference>
<dbReference type="InterPro" id="IPR001715">
    <property type="entry name" value="CH_dom"/>
</dbReference>
<name>A0A820KH62_9BILA</name>
<protein>
    <recommendedName>
        <fullName evidence="4">Calponin-homology (CH) domain-containing protein</fullName>
    </recommendedName>
</protein>
<dbReference type="GO" id="GO:0051015">
    <property type="term" value="F:actin filament binding"/>
    <property type="evidence" value="ECO:0007669"/>
    <property type="project" value="InterPro"/>
</dbReference>
<dbReference type="InterPro" id="IPR036872">
    <property type="entry name" value="CH_dom_sf"/>
</dbReference>
<keyword evidence="2" id="KW-0009">Actin-binding</keyword>
<dbReference type="GO" id="GO:0005884">
    <property type="term" value="C:actin filament"/>
    <property type="evidence" value="ECO:0007669"/>
    <property type="project" value="TreeGrafter"/>
</dbReference>
<evidence type="ECO:0000313" key="5">
    <source>
        <dbReference type="EMBL" id="CAF4339922.1"/>
    </source>
</evidence>
<dbReference type="EMBL" id="CAJOAZ010019781">
    <property type="protein sequence ID" value="CAF4339922.1"/>
    <property type="molecule type" value="Genomic_DNA"/>
</dbReference>
<evidence type="ECO:0000313" key="6">
    <source>
        <dbReference type="Proteomes" id="UP000663844"/>
    </source>
</evidence>
<dbReference type="AlphaFoldDB" id="A0A820KH62"/>
<feature type="non-terminal residue" evidence="5">
    <location>
        <position position="169"/>
    </location>
</feature>
<feature type="domain" description="Calponin-homology (CH)" evidence="4">
    <location>
        <begin position="71"/>
        <end position="169"/>
    </location>
</feature>
<dbReference type="GO" id="GO:0032432">
    <property type="term" value="C:actin filament bundle"/>
    <property type="evidence" value="ECO:0007669"/>
    <property type="project" value="TreeGrafter"/>
</dbReference>
<evidence type="ECO:0000259" key="4">
    <source>
        <dbReference type="PROSITE" id="PS50021"/>
    </source>
</evidence>
<feature type="region of interest" description="Disordered" evidence="3">
    <location>
        <begin position="42"/>
        <end position="61"/>
    </location>
</feature>
<dbReference type="Pfam" id="PF00307">
    <property type="entry name" value="CH"/>
    <property type="match status" value="1"/>
</dbReference>
<feature type="compositionally biased region" description="Polar residues" evidence="3">
    <location>
        <begin position="43"/>
        <end position="57"/>
    </location>
</feature>
<organism evidence="5 6">
    <name type="scientific">Adineta steineri</name>
    <dbReference type="NCBI Taxonomy" id="433720"/>
    <lineage>
        <taxon>Eukaryota</taxon>
        <taxon>Metazoa</taxon>
        <taxon>Spiralia</taxon>
        <taxon>Gnathifera</taxon>
        <taxon>Rotifera</taxon>
        <taxon>Eurotatoria</taxon>
        <taxon>Bdelloidea</taxon>
        <taxon>Adinetida</taxon>
        <taxon>Adinetidae</taxon>
        <taxon>Adineta</taxon>
    </lineage>
</organism>
<dbReference type="GO" id="GO:0051017">
    <property type="term" value="P:actin filament bundle assembly"/>
    <property type="evidence" value="ECO:0007669"/>
    <property type="project" value="InterPro"/>
</dbReference>
<accession>A0A820KH62</accession>
<comment type="caution">
    <text evidence="5">The sequence shown here is derived from an EMBL/GenBank/DDBJ whole genome shotgun (WGS) entry which is preliminary data.</text>
</comment>
<keyword evidence="1" id="KW-0677">Repeat</keyword>
<sequence length="169" mass="18988">KDGKLTKEEFEDLYLKLRAEKDPGSTWNKTVKPTAGGVDRFITKTTDNTDSNASNVEQKQEAQGPYHSVLVEERVWTANWLNQFLADDAHLNLRTNPIDSQDPQGLYKRCQDGILLCKLINIAVPKTIDERAINLNLSKQDIFRQSENLELAINSARGIGCKVVNIHPG</sequence>
<evidence type="ECO:0000256" key="3">
    <source>
        <dbReference type="SAM" id="MobiDB-lite"/>
    </source>
</evidence>
<dbReference type="GO" id="GO:0051639">
    <property type="term" value="P:actin filament network formation"/>
    <property type="evidence" value="ECO:0007669"/>
    <property type="project" value="TreeGrafter"/>
</dbReference>
<dbReference type="InterPro" id="IPR039959">
    <property type="entry name" value="Fimbrin/Plastin"/>
</dbReference>
<proteinExistence type="predicted"/>
<dbReference type="SUPFAM" id="SSF47576">
    <property type="entry name" value="Calponin-homology domain, CH-domain"/>
    <property type="match status" value="1"/>
</dbReference>
<gene>
    <name evidence="5" type="ORF">OXD698_LOCUS48173</name>
</gene>